<protein>
    <submittedName>
        <fullName evidence="1">Uncharacterized protein</fullName>
    </submittedName>
</protein>
<dbReference type="RefSeq" id="XP_033453291.1">
    <property type="nucleotide sequence ID" value="XM_033588643.1"/>
</dbReference>
<dbReference type="AlphaFoldDB" id="A0A6A5RZL2"/>
<gene>
    <name evidence="1" type="ORF">M421DRAFT_255420</name>
</gene>
<dbReference type="EMBL" id="ML978958">
    <property type="protein sequence ID" value="KAF1933043.1"/>
    <property type="molecule type" value="Genomic_DNA"/>
</dbReference>
<dbReference type="Proteomes" id="UP000800082">
    <property type="component" value="Unassembled WGS sequence"/>
</dbReference>
<evidence type="ECO:0000313" key="1">
    <source>
        <dbReference type="EMBL" id="KAF1933043.1"/>
    </source>
</evidence>
<sequence>MPAATGLVGYTTGSCIAAAFGNGMGPGTGRKGRQNDFTKFTCREACTNLALPVSHASWGTETRHSFLDWRSQFCMRATRVVTCSHIAAPARRSSTEVDHPWSLARYARHRNIRNGRRHGRPECDMSKRSTLHQPDTRACCLPQNLVKAASHDW</sequence>
<reference evidence="1" key="1">
    <citation type="journal article" date="2020" name="Stud. Mycol.">
        <title>101 Dothideomycetes genomes: a test case for predicting lifestyles and emergence of pathogens.</title>
        <authorList>
            <person name="Haridas S."/>
            <person name="Albert R."/>
            <person name="Binder M."/>
            <person name="Bloem J."/>
            <person name="Labutti K."/>
            <person name="Salamov A."/>
            <person name="Andreopoulos B."/>
            <person name="Baker S."/>
            <person name="Barry K."/>
            <person name="Bills G."/>
            <person name="Bluhm B."/>
            <person name="Cannon C."/>
            <person name="Castanera R."/>
            <person name="Culley D."/>
            <person name="Daum C."/>
            <person name="Ezra D."/>
            <person name="Gonzalez J."/>
            <person name="Henrissat B."/>
            <person name="Kuo A."/>
            <person name="Liang C."/>
            <person name="Lipzen A."/>
            <person name="Lutzoni F."/>
            <person name="Magnuson J."/>
            <person name="Mondo S."/>
            <person name="Nolan M."/>
            <person name="Ohm R."/>
            <person name="Pangilinan J."/>
            <person name="Park H.-J."/>
            <person name="Ramirez L."/>
            <person name="Alfaro M."/>
            <person name="Sun H."/>
            <person name="Tritt A."/>
            <person name="Yoshinaga Y."/>
            <person name="Zwiers L.-H."/>
            <person name="Turgeon B."/>
            <person name="Goodwin S."/>
            <person name="Spatafora J."/>
            <person name="Crous P."/>
            <person name="Grigoriev I."/>
        </authorList>
    </citation>
    <scope>NUCLEOTIDE SEQUENCE</scope>
    <source>
        <strain evidence="1">CBS 183.55</strain>
    </source>
</reference>
<proteinExistence type="predicted"/>
<organism evidence="1 2">
    <name type="scientific">Didymella exigua CBS 183.55</name>
    <dbReference type="NCBI Taxonomy" id="1150837"/>
    <lineage>
        <taxon>Eukaryota</taxon>
        <taxon>Fungi</taxon>
        <taxon>Dikarya</taxon>
        <taxon>Ascomycota</taxon>
        <taxon>Pezizomycotina</taxon>
        <taxon>Dothideomycetes</taxon>
        <taxon>Pleosporomycetidae</taxon>
        <taxon>Pleosporales</taxon>
        <taxon>Pleosporineae</taxon>
        <taxon>Didymellaceae</taxon>
        <taxon>Didymella</taxon>
    </lineage>
</organism>
<name>A0A6A5RZL2_9PLEO</name>
<accession>A0A6A5RZL2</accession>
<keyword evidence="2" id="KW-1185">Reference proteome</keyword>
<evidence type="ECO:0000313" key="2">
    <source>
        <dbReference type="Proteomes" id="UP000800082"/>
    </source>
</evidence>
<dbReference type="GeneID" id="54346290"/>